<feature type="active site" evidence="5">
    <location>
        <position position="225"/>
    </location>
</feature>
<evidence type="ECO:0000313" key="8">
    <source>
        <dbReference type="EMBL" id="MBH5322740.1"/>
    </source>
</evidence>
<evidence type="ECO:0000256" key="5">
    <source>
        <dbReference type="PROSITE-ProRule" id="PRU10007"/>
    </source>
</evidence>
<dbReference type="InterPro" id="IPR029510">
    <property type="entry name" value="Ald_DH_CS_GLU"/>
</dbReference>
<protein>
    <recommendedName>
        <fullName evidence="4">Aldehyde dehydrogenase</fullName>
    </recommendedName>
</protein>
<accession>A0ABS0N442</accession>
<evidence type="ECO:0000256" key="2">
    <source>
        <dbReference type="ARBA" id="ARBA00023002"/>
    </source>
</evidence>
<dbReference type="RefSeq" id="WP_197921418.1">
    <property type="nucleotide sequence ID" value="NZ_CAWPTA010000007.1"/>
</dbReference>
<dbReference type="Proteomes" id="UP000602442">
    <property type="component" value="Unassembled WGS sequence"/>
</dbReference>
<dbReference type="InterPro" id="IPR012394">
    <property type="entry name" value="Aldehyde_DH_NAD(P)"/>
</dbReference>
<evidence type="ECO:0000256" key="4">
    <source>
        <dbReference type="PIRNR" id="PIRNR036492"/>
    </source>
</evidence>
<sequence>MSQDTQSKNQEDTQWLNQMLDRQRKAFNAARPEQLSVRQDRLDRLIALLAENDKALCEAMNEDYGNRSEVQSMLTDVMSAINFAKYCKSNVKDWSAPSRRSLQFPLGLMGAKGEVRFEPKGVVGIISPWNFPVNLAFGPLAQVLAAGNRAMIKPSEFTPVTSNLITELVAHNFAPEEVNVATGGVEVAKAFSALPFDHLVFTGSTETGRKVMQAAAKNLVPVTLELGGKSPTIIGRSADLERAGSRIVTGKTMNAGQICLAPDYLLVPEEMEDGVIAALELGVMDQYPTLRDNPDYANIINDEQFERLRNMVADARDKGAQVIEVNPADEDFAKGNQRKMPLTIIRNPTDGMQAMQQEIFGPVLPVITYGKIDEAIDFVNDRDRPLGLYYFGDNSSERDKVLGNTISGGVTVNDVIFHVSAEDMPFGGIGPSGMGCYHGIEGFKEFSHARSVYTQPKLDVAGLGGLKPPYGERARKVLHFMARK</sequence>
<dbReference type="Gene3D" id="3.40.605.10">
    <property type="entry name" value="Aldehyde Dehydrogenase, Chain A, domain 1"/>
    <property type="match status" value="1"/>
</dbReference>
<comment type="similarity">
    <text evidence="1 4 6">Belongs to the aldehyde dehydrogenase family.</text>
</comment>
<name>A0ABS0N442_9SPHN</name>
<dbReference type="InterPro" id="IPR016163">
    <property type="entry name" value="Ald_DH_C"/>
</dbReference>
<dbReference type="Gene3D" id="3.40.309.10">
    <property type="entry name" value="Aldehyde Dehydrogenase, Chain A, domain 2"/>
    <property type="match status" value="1"/>
</dbReference>
<keyword evidence="9" id="KW-1185">Reference proteome</keyword>
<reference evidence="8 9" key="1">
    <citation type="submission" date="2020-11" db="EMBL/GenBank/DDBJ databases">
        <title>Erythrobacter sediminis sp. nov., a marine bacterium from a tidal flat of Garorim Bay.</title>
        <authorList>
            <person name="Kim D."/>
            <person name="Yoo Y."/>
            <person name="Kim J.-J."/>
        </authorList>
    </citation>
    <scope>NUCLEOTIDE SEQUENCE [LARGE SCALE GENOMIC DNA]</scope>
    <source>
        <strain evidence="8 9">JGD-13</strain>
    </source>
</reference>
<proteinExistence type="inferred from homology"/>
<keyword evidence="2 4" id="KW-0560">Oxidoreductase</keyword>
<evidence type="ECO:0000256" key="3">
    <source>
        <dbReference type="ARBA" id="ARBA00023027"/>
    </source>
</evidence>
<dbReference type="CDD" id="cd07133">
    <property type="entry name" value="ALDH_CALDH_CalB"/>
    <property type="match status" value="1"/>
</dbReference>
<dbReference type="EMBL" id="JAEANY010000002">
    <property type="protein sequence ID" value="MBH5322740.1"/>
    <property type="molecule type" value="Genomic_DNA"/>
</dbReference>
<dbReference type="PANTHER" id="PTHR43570:SF20">
    <property type="entry name" value="ALDEHYDE DEHYDROGENASE ALDX-RELATED"/>
    <property type="match status" value="1"/>
</dbReference>
<evidence type="ECO:0000259" key="7">
    <source>
        <dbReference type="Pfam" id="PF00171"/>
    </source>
</evidence>
<dbReference type="PANTHER" id="PTHR43570">
    <property type="entry name" value="ALDEHYDE DEHYDROGENASE"/>
    <property type="match status" value="1"/>
</dbReference>
<dbReference type="SUPFAM" id="SSF53720">
    <property type="entry name" value="ALDH-like"/>
    <property type="match status" value="1"/>
</dbReference>
<gene>
    <name evidence="8" type="ORF">I5L03_09090</name>
</gene>
<evidence type="ECO:0000256" key="6">
    <source>
        <dbReference type="RuleBase" id="RU003345"/>
    </source>
</evidence>
<organism evidence="8 9">
    <name type="scientific">Aurantiacibacter sediminis</name>
    <dbReference type="NCBI Taxonomy" id="2793064"/>
    <lineage>
        <taxon>Bacteria</taxon>
        <taxon>Pseudomonadati</taxon>
        <taxon>Pseudomonadota</taxon>
        <taxon>Alphaproteobacteria</taxon>
        <taxon>Sphingomonadales</taxon>
        <taxon>Erythrobacteraceae</taxon>
        <taxon>Aurantiacibacter</taxon>
    </lineage>
</organism>
<evidence type="ECO:0000313" key="9">
    <source>
        <dbReference type="Proteomes" id="UP000602442"/>
    </source>
</evidence>
<dbReference type="InterPro" id="IPR016162">
    <property type="entry name" value="Ald_DH_N"/>
</dbReference>
<dbReference type="InterPro" id="IPR016161">
    <property type="entry name" value="Ald_DH/histidinol_DH"/>
</dbReference>
<evidence type="ECO:0000256" key="1">
    <source>
        <dbReference type="ARBA" id="ARBA00009986"/>
    </source>
</evidence>
<dbReference type="InterPro" id="IPR015590">
    <property type="entry name" value="Aldehyde_DH_dom"/>
</dbReference>
<comment type="caution">
    <text evidence="8">The sequence shown here is derived from an EMBL/GenBank/DDBJ whole genome shotgun (WGS) entry which is preliminary data.</text>
</comment>
<keyword evidence="3" id="KW-0520">NAD</keyword>
<dbReference type="PROSITE" id="PS00687">
    <property type="entry name" value="ALDEHYDE_DEHYDR_GLU"/>
    <property type="match status" value="1"/>
</dbReference>
<dbReference type="Pfam" id="PF00171">
    <property type="entry name" value="Aldedh"/>
    <property type="match status" value="1"/>
</dbReference>
<feature type="domain" description="Aldehyde dehydrogenase" evidence="7">
    <location>
        <begin position="16"/>
        <end position="452"/>
    </location>
</feature>
<dbReference type="PIRSF" id="PIRSF036492">
    <property type="entry name" value="ALDH"/>
    <property type="match status" value="1"/>
</dbReference>